<dbReference type="RefSeq" id="WP_323298916.1">
    <property type="nucleotide sequence ID" value="NZ_JAYFUM010000032.1"/>
</dbReference>
<dbReference type="PROSITE" id="PS50835">
    <property type="entry name" value="IG_LIKE"/>
    <property type="match status" value="1"/>
</dbReference>
<evidence type="ECO:0000313" key="4">
    <source>
        <dbReference type="Proteomes" id="UP001302949"/>
    </source>
</evidence>
<dbReference type="Pfam" id="PF18962">
    <property type="entry name" value="Por_Secre_tail"/>
    <property type="match status" value="1"/>
</dbReference>
<dbReference type="InterPro" id="IPR007110">
    <property type="entry name" value="Ig-like_dom"/>
</dbReference>
<dbReference type="InterPro" id="IPR026444">
    <property type="entry name" value="Secre_tail"/>
</dbReference>
<reference evidence="3 4" key="1">
    <citation type="submission" date="2023-12" db="EMBL/GenBank/DDBJ databases">
        <title>Novel species of the genus Arcicella isolated from rivers.</title>
        <authorList>
            <person name="Lu H."/>
        </authorList>
    </citation>
    <scope>NUCLEOTIDE SEQUENCE [LARGE SCALE GENOMIC DNA]</scope>
    <source>
        <strain evidence="3 4">KCTC 23307</strain>
    </source>
</reference>
<accession>A0ABU5QGS7</accession>
<evidence type="ECO:0000259" key="2">
    <source>
        <dbReference type="PROSITE" id="PS50835"/>
    </source>
</evidence>
<dbReference type="EMBL" id="JAYFUM010000032">
    <property type="protein sequence ID" value="MEA5141762.1"/>
    <property type="molecule type" value="Genomic_DNA"/>
</dbReference>
<dbReference type="InterPro" id="IPR015943">
    <property type="entry name" value="WD40/YVTN_repeat-like_dom_sf"/>
</dbReference>
<evidence type="ECO:0000313" key="3">
    <source>
        <dbReference type="EMBL" id="MEA5141762.1"/>
    </source>
</evidence>
<feature type="chain" id="PRO_5046393930" evidence="1">
    <location>
        <begin position="23"/>
        <end position="891"/>
    </location>
</feature>
<dbReference type="Proteomes" id="UP001302949">
    <property type="component" value="Unassembled WGS sequence"/>
</dbReference>
<feature type="signal peptide" evidence="1">
    <location>
        <begin position="1"/>
        <end position="22"/>
    </location>
</feature>
<sequence>MYKVLRTLIFFFYTFSFSTTHAQQWKAYSSFSQANCFFLAQDSTLWIGTDGGILHYNKDYQLLASYNQNNGLDSTITSITQDVQGNIWACYYDDEPFNRYSKTFIFDGNFWISNQDLDRKLITDSPLLFCAKDESLWISYDKASKFVEVGKDTIYTSYDWVNRGITSFNNKRLLVDSKGHFWIRIGTSFWFFDGKKWTKYDSSNSALPNNYGHNNYFADKNDVIDKDDNIYFTTYNGIYKFNILTKACSFIPLGFPRSLYVTKNNKVLVGQYPLYQLDGDKLSVLVSDVYTINIYEDFRGNLLLGSYPQLNIFDGNTLKDFPLPKNNLSSNVISKIVSDTKNNILIQPYSMDIQYLKNTNDEVIDITDNGYTIAQGEGDDLWVSERTSLTQIKQDNGLKLIKHPLLGVEYGVEKIVKDKNQHIWAWDYQYSWSTNRYQYYLFYYDKSKWTSFVFDNDIIDIAASPNGGLCILSSKGFFTHDGLSLKTSNYTKIPSNISRIVNDNNVGLYLITYNNKNYEGEIYHLVGNTFEKVQTPDEFKISTGYYSNNDFMIDSKGSFWSVGNKIQRYDGKTLTTFNSPFPLSYTHAIHESKDGKIWLGSYTGLTSLTLDCKNPLPKSLRTEKTEVFGTKETQLSVNESSASSFAWQISKDKGTTWRAITNFDSTYSGHRTNKLIVNQAKLGNNNIVYRCLVNGECNSVLSDTISIQAKQCELPQTTLQPTAQSTTEKSSAQFVVNVSGTSAYQWQVSTDKGITWNMISSSDTLYRGQQSNVLNIVSANLSQNTYQFRCEIKNNCYTLYSNAAPLEVTMILGLDNFERTVQAYPNPANDKIYVKVPAKSYTLTLVDSNGSTVKQVSNQDYINVKDVSNGFYLLLIESGKERQNIKVQVVK</sequence>
<comment type="caution">
    <text evidence="3">The sequence shown here is derived from an EMBL/GenBank/DDBJ whole genome shotgun (WGS) entry which is preliminary data.</text>
</comment>
<keyword evidence="4" id="KW-1185">Reference proteome</keyword>
<keyword evidence="1" id="KW-0732">Signal</keyword>
<feature type="domain" description="Ig-like" evidence="2">
    <location>
        <begin position="715"/>
        <end position="809"/>
    </location>
</feature>
<gene>
    <name evidence="3" type="ORF">VB248_21585</name>
</gene>
<name>A0ABU5QGS7_9BACT</name>
<dbReference type="NCBIfam" id="TIGR04183">
    <property type="entry name" value="Por_Secre_tail"/>
    <property type="match status" value="1"/>
</dbReference>
<organism evidence="3 4">
    <name type="scientific">Arcicella rigui</name>
    <dbReference type="NCBI Taxonomy" id="797020"/>
    <lineage>
        <taxon>Bacteria</taxon>
        <taxon>Pseudomonadati</taxon>
        <taxon>Bacteroidota</taxon>
        <taxon>Cytophagia</taxon>
        <taxon>Cytophagales</taxon>
        <taxon>Flectobacillaceae</taxon>
        <taxon>Arcicella</taxon>
    </lineage>
</organism>
<proteinExistence type="predicted"/>
<evidence type="ECO:0000256" key="1">
    <source>
        <dbReference type="SAM" id="SignalP"/>
    </source>
</evidence>
<dbReference type="Gene3D" id="2.130.10.10">
    <property type="entry name" value="YVTN repeat-like/Quinoprotein amine dehydrogenase"/>
    <property type="match status" value="3"/>
</dbReference>
<protein>
    <submittedName>
        <fullName evidence="3">T9SS type A sorting domain-containing protein</fullName>
    </submittedName>
</protein>